<keyword evidence="8 9" id="KW-0012">Acyltransferase</keyword>
<dbReference type="SUPFAM" id="SSF56317">
    <property type="entry name" value="Carbon-nitrogen hydrolase"/>
    <property type="match status" value="1"/>
</dbReference>
<evidence type="ECO:0000256" key="4">
    <source>
        <dbReference type="ARBA" id="ARBA00022679"/>
    </source>
</evidence>
<evidence type="ECO:0000256" key="2">
    <source>
        <dbReference type="ARBA" id="ARBA00010065"/>
    </source>
</evidence>
<accession>A0A831WNV9</accession>
<dbReference type="Proteomes" id="UP000886335">
    <property type="component" value="Unassembled WGS sequence"/>
</dbReference>
<keyword evidence="4 9" id="KW-0808">Transferase</keyword>
<gene>
    <name evidence="9 11" type="primary">lnt</name>
    <name evidence="11" type="ORF">ENN50_04955</name>
</gene>
<dbReference type="GO" id="GO:0005886">
    <property type="term" value="C:plasma membrane"/>
    <property type="evidence" value="ECO:0007669"/>
    <property type="project" value="UniProtKB-SubCell"/>
</dbReference>
<evidence type="ECO:0000256" key="5">
    <source>
        <dbReference type="ARBA" id="ARBA00022692"/>
    </source>
</evidence>
<dbReference type="GO" id="GO:0016410">
    <property type="term" value="F:N-acyltransferase activity"/>
    <property type="evidence" value="ECO:0007669"/>
    <property type="project" value="UniProtKB-UniRule"/>
</dbReference>
<dbReference type="GO" id="GO:0042158">
    <property type="term" value="P:lipoprotein biosynthetic process"/>
    <property type="evidence" value="ECO:0007669"/>
    <property type="project" value="UniProtKB-UniRule"/>
</dbReference>
<keyword evidence="7 9" id="KW-0472">Membrane</keyword>
<feature type="transmembrane region" description="Helical" evidence="9">
    <location>
        <begin position="194"/>
        <end position="215"/>
    </location>
</feature>
<dbReference type="Gene3D" id="3.60.110.10">
    <property type="entry name" value="Carbon-nitrogen hydrolase"/>
    <property type="match status" value="1"/>
</dbReference>
<dbReference type="EMBL" id="DSBW01000114">
    <property type="protein sequence ID" value="HED31028.1"/>
    <property type="molecule type" value="Genomic_DNA"/>
</dbReference>
<dbReference type="AlphaFoldDB" id="A0A831WNV9"/>
<dbReference type="CDD" id="cd07571">
    <property type="entry name" value="ALP_N-acyl_transferase"/>
    <property type="match status" value="1"/>
</dbReference>
<dbReference type="UniPathway" id="UPA00666"/>
<dbReference type="Pfam" id="PF00795">
    <property type="entry name" value="CN_hydrolase"/>
    <property type="match status" value="1"/>
</dbReference>
<dbReference type="PANTHER" id="PTHR38686">
    <property type="entry name" value="APOLIPOPROTEIN N-ACYLTRANSFERASE"/>
    <property type="match status" value="1"/>
</dbReference>
<evidence type="ECO:0000256" key="9">
    <source>
        <dbReference type="HAMAP-Rule" id="MF_01148"/>
    </source>
</evidence>
<evidence type="ECO:0000256" key="3">
    <source>
        <dbReference type="ARBA" id="ARBA00022475"/>
    </source>
</evidence>
<dbReference type="InterPro" id="IPR036526">
    <property type="entry name" value="C-N_Hydrolase_sf"/>
</dbReference>
<comment type="function">
    <text evidence="9">Catalyzes the phospholipid dependent N-acylation of the N-terminal cysteine of apolipoprotein, the last step in lipoprotein maturation.</text>
</comment>
<feature type="domain" description="CN hydrolase" evidence="10">
    <location>
        <begin position="229"/>
        <end position="501"/>
    </location>
</feature>
<proteinExistence type="inferred from homology"/>
<keyword evidence="3 9" id="KW-1003">Cell membrane</keyword>
<dbReference type="Pfam" id="PF20154">
    <property type="entry name" value="LNT_N"/>
    <property type="match status" value="1"/>
</dbReference>
<protein>
    <recommendedName>
        <fullName evidence="9">Apolipoprotein N-acyltransferase</fullName>
        <shortName evidence="9">ALP N-acyltransferase</shortName>
        <ecNumber evidence="9">2.3.1.269</ecNumber>
    </recommendedName>
</protein>
<dbReference type="InterPro" id="IPR004563">
    <property type="entry name" value="Apolipo_AcylTrfase"/>
</dbReference>
<dbReference type="PANTHER" id="PTHR38686:SF1">
    <property type="entry name" value="APOLIPOPROTEIN N-ACYLTRANSFERASE"/>
    <property type="match status" value="1"/>
</dbReference>
<feature type="transmembrane region" description="Helical" evidence="9">
    <location>
        <begin position="60"/>
        <end position="79"/>
    </location>
</feature>
<keyword evidence="5 9" id="KW-0812">Transmembrane</keyword>
<feature type="transmembrane region" description="Helical" evidence="9">
    <location>
        <begin position="116"/>
        <end position="134"/>
    </location>
</feature>
<organism evidence="11">
    <name type="scientific">Prosthecochloris aestuarii</name>
    <dbReference type="NCBI Taxonomy" id="1102"/>
    <lineage>
        <taxon>Bacteria</taxon>
        <taxon>Pseudomonadati</taxon>
        <taxon>Chlorobiota</taxon>
        <taxon>Chlorobiia</taxon>
        <taxon>Chlorobiales</taxon>
        <taxon>Chlorobiaceae</taxon>
        <taxon>Prosthecochloris</taxon>
    </lineage>
</organism>
<feature type="transmembrane region" description="Helical" evidence="9">
    <location>
        <begin position="85"/>
        <end position="104"/>
    </location>
</feature>
<evidence type="ECO:0000256" key="8">
    <source>
        <dbReference type="ARBA" id="ARBA00023315"/>
    </source>
</evidence>
<comment type="subcellular location">
    <subcellularLocation>
        <location evidence="1 9">Cell membrane</location>
        <topology evidence="1 9">Multi-pass membrane protein</topology>
    </subcellularLocation>
</comment>
<feature type="transmembrane region" description="Helical" evidence="9">
    <location>
        <begin position="154"/>
        <end position="173"/>
    </location>
</feature>
<evidence type="ECO:0000259" key="10">
    <source>
        <dbReference type="PROSITE" id="PS50263"/>
    </source>
</evidence>
<sequence length="546" mass="62898">MNLHGKRDLRMNGYPPAVLTGLLLGISFPTYPSLRLELLFWIAFVPLLLELRRQPGFRQVFLHAYTAMLMFCAVSLWWIGLATMGGGLLTVLAHAFFMCVPFMAFHLLRTLKSWRFALYCLPFVWVGWEWLYIQQDLSFAWLVLGNSQALMTHMIQYADITGVWGISLWLLFMNALAADAIDRYRSGYNPWPQSAAALVLVVLPLLYGMGVLAGVGPGSAQKRVTACIVQPNIDPYTKWHHYNTWELMEVSLWMTDLALMHRRADVVLWPETAIPFHILDEPYDAYFEALVKRQERWGSTLLSGFSDIRYYDRAEVAGREYLYGYDERSGRYFMTYNASMFLPPDGGDVTVYRKMKLVPFAERVPYVEYFPWLERFTVSLAGIRSWGRGEELTTMEIDLENGDRARLMNIICYESIFPGLVARFVQEGAEFLTLVTNDGWYATSYGPYQHAAIARLRCIENRRSMVRCANTGVSQFIDMAGRVYADLPWWQARTLTADVDCNSELTFYTRYPLLVPLLSLSVATGLFLFSLFSRKRRRRENPIPES</sequence>
<reference evidence="11" key="1">
    <citation type="journal article" date="2020" name="mSystems">
        <title>Genome- and Community-Level Interaction Insights into Carbon Utilization and Element Cycling Functions of Hydrothermarchaeota in Hydrothermal Sediment.</title>
        <authorList>
            <person name="Zhou Z."/>
            <person name="Liu Y."/>
            <person name="Xu W."/>
            <person name="Pan J."/>
            <person name="Luo Z.H."/>
            <person name="Li M."/>
        </authorList>
    </citation>
    <scope>NUCLEOTIDE SEQUENCE [LARGE SCALE GENOMIC DNA]</scope>
    <source>
        <strain evidence="11">SpSt-1181</strain>
    </source>
</reference>
<evidence type="ECO:0000256" key="6">
    <source>
        <dbReference type="ARBA" id="ARBA00022989"/>
    </source>
</evidence>
<dbReference type="InterPro" id="IPR045378">
    <property type="entry name" value="LNT_N"/>
</dbReference>
<name>A0A831WNV9_PROAE</name>
<evidence type="ECO:0000313" key="11">
    <source>
        <dbReference type="EMBL" id="HED31028.1"/>
    </source>
</evidence>
<dbReference type="InterPro" id="IPR003010">
    <property type="entry name" value="C-N_Hydrolase"/>
</dbReference>
<keyword evidence="6 9" id="KW-1133">Transmembrane helix</keyword>
<dbReference type="PROSITE" id="PS50263">
    <property type="entry name" value="CN_HYDROLASE"/>
    <property type="match status" value="1"/>
</dbReference>
<evidence type="ECO:0000256" key="1">
    <source>
        <dbReference type="ARBA" id="ARBA00004651"/>
    </source>
</evidence>
<dbReference type="HAMAP" id="MF_01148">
    <property type="entry name" value="Lnt"/>
    <property type="match status" value="1"/>
</dbReference>
<evidence type="ECO:0000256" key="7">
    <source>
        <dbReference type="ARBA" id="ARBA00023136"/>
    </source>
</evidence>
<comment type="caution">
    <text evidence="11">The sequence shown here is derived from an EMBL/GenBank/DDBJ whole genome shotgun (WGS) entry which is preliminary data.</text>
</comment>
<dbReference type="NCBIfam" id="TIGR00546">
    <property type="entry name" value="lnt"/>
    <property type="match status" value="1"/>
</dbReference>
<comment type="pathway">
    <text evidence="9">Protein modification; lipoprotein biosynthesis (N-acyl transfer).</text>
</comment>
<dbReference type="EC" id="2.3.1.269" evidence="9"/>
<comment type="similarity">
    <text evidence="2 9">Belongs to the CN hydrolase family. Apolipoprotein N-acyltransferase subfamily.</text>
</comment>
<feature type="transmembrane region" description="Helical" evidence="9">
    <location>
        <begin position="511"/>
        <end position="532"/>
    </location>
</feature>
<comment type="catalytic activity">
    <reaction evidence="9">
        <text>N-terminal S-1,2-diacyl-sn-glyceryl-L-cysteinyl-[lipoprotein] + a glycerophospholipid = N-acyl-S-1,2-diacyl-sn-glyceryl-L-cysteinyl-[lipoprotein] + a 2-acyl-sn-glycero-3-phospholipid + H(+)</text>
        <dbReference type="Rhea" id="RHEA:48228"/>
        <dbReference type="Rhea" id="RHEA-COMP:14681"/>
        <dbReference type="Rhea" id="RHEA-COMP:14684"/>
        <dbReference type="ChEBI" id="CHEBI:15378"/>
        <dbReference type="ChEBI" id="CHEBI:136912"/>
        <dbReference type="ChEBI" id="CHEBI:140656"/>
        <dbReference type="ChEBI" id="CHEBI:140657"/>
        <dbReference type="ChEBI" id="CHEBI:140660"/>
        <dbReference type="EC" id="2.3.1.269"/>
    </reaction>
</comment>